<feature type="domain" description="Group II intron maturase-specific" evidence="1">
    <location>
        <begin position="74"/>
        <end position="150"/>
    </location>
</feature>
<reference evidence="2 3" key="2">
    <citation type="journal article" date="2016" name="Genome Announc.">
        <title>Permanent Draft Genome Sequences for Two Variants of Frankia sp. Strain CpI1, the First Frankia Strain Isolated from Root Nodules of Comptonia peregrina.</title>
        <authorList>
            <person name="Oshone R."/>
            <person name="Hurst S.G.IV."/>
            <person name="Abebe-Akele F."/>
            <person name="Simpson S."/>
            <person name="Morris K."/>
            <person name="Thomas W.K."/>
            <person name="Tisa L.S."/>
        </authorList>
    </citation>
    <scope>NUCLEOTIDE SEQUENCE [LARGE SCALE GENOMIC DNA]</scope>
    <source>
        <strain evidence="3">CpI1-S</strain>
    </source>
</reference>
<sequence>MCATEQAAREAVRRIGIILERLGLRLHPGKTRIVCLREGREGFDFLGWHHHMVRSWRQPRRFYLMRWPSAAAMRSIRVRIRDATDRRFVGKSLADRVGVLNRLLHGWSGYFAAGNPSRALTSLDSYVHLRLAIFASNKHGQPGRGWAGRHNGAWLARLGVFRLSGRTRWVTAHASR</sequence>
<dbReference type="PATRIC" id="fig|1502723.3.peg.6315"/>
<evidence type="ECO:0000313" key="2">
    <source>
        <dbReference type="EMBL" id="KJE20032.1"/>
    </source>
</evidence>
<comment type="caution">
    <text evidence="2">The sequence shown here is derived from an EMBL/GenBank/DDBJ whole genome shotgun (WGS) entry which is preliminary data.</text>
</comment>
<accession>A0A0D8B9H5</accession>
<name>A0A0D8B9H5_9ACTN</name>
<organism evidence="2 3">
    <name type="scientific">Frankia torreyi</name>
    <dbReference type="NCBI Taxonomy" id="1856"/>
    <lineage>
        <taxon>Bacteria</taxon>
        <taxon>Bacillati</taxon>
        <taxon>Actinomycetota</taxon>
        <taxon>Actinomycetes</taxon>
        <taxon>Frankiales</taxon>
        <taxon>Frankiaceae</taxon>
        <taxon>Frankia</taxon>
    </lineage>
</organism>
<gene>
    <name evidence="2" type="ORF">FF36_05697</name>
</gene>
<dbReference type="AlphaFoldDB" id="A0A0D8B9H5"/>
<dbReference type="Proteomes" id="UP000032545">
    <property type="component" value="Unassembled WGS sequence"/>
</dbReference>
<evidence type="ECO:0000313" key="3">
    <source>
        <dbReference type="Proteomes" id="UP000032545"/>
    </source>
</evidence>
<reference evidence="3" key="1">
    <citation type="submission" date="2015-02" db="EMBL/GenBank/DDBJ databases">
        <title>Draft Genome of Frankia sp. CpI1-S.</title>
        <authorList>
            <person name="Oshone R.T."/>
            <person name="Ngom M."/>
            <person name="Ghodhbane-Gtari F."/>
            <person name="Gtari M."/>
            <person name="Morris K."/>
            <person name="Thomas K."/>
            <person name="Sen A."/>
            <person name="Tisa L.S."/>
        </authorList>
    </citation>
    <scope>NUCLEOTIDE SEQUENCE [LARGE SCALE GENOMIC DNA]</scope>
    <source>
        <strain evidence="3">CpI1-S</strain>
    </source>
</reference>
<dbReference type="InterPro" id="IPR013597">
    <property type="entry name" value="Mat_intron_G2"/>
</dbReference>
<dbReference type="EMBL" id="JYFN01000074">
    <property type="protein sequence ID" value="KJE20032.1"/>
    <property type="molecule type" value="Genomic_DNA"/>
</dbReference>
<evidence type="ECO:0000259" key="1">
    <source>
        <dbReference type="Pfam" id="PF08388"/>
    </source>
</evidence>
<proteinExistence type="predicted"/>
<dbReference type="Pfam" id="PF08388">
    <property type="entry name" value="GIIM"/>
    <property type="match status" value="1"/>
</dbReference>
<keyword evidence="3" id="KW-1185">Reference proteome</keyword>
<protein>
    <submittedName>
        <fullName evidence="2">Group II intron maturase family protein</fullName>
    </submittedName>
</protein>